<dbReference type="KEGG" id="nga:Ngar_c33980"/>
<dbReference type="InterPro" id="IPR022369">
    <property type="entry name" value="Integral_membrane_TerC_rswitch"/>
</dbReference>
<dbReference type="InParanoid" id="K0ILC2"/>
<feature type="transmembrane region" description="Helical" evidence="5">
    <location>
        <begin position="241"/>
        <end position="266"/>
    </location>
</feature>
<dbReference type="Proteomes" id="UP000008037">
    <property type="component" value="Chromosome"/>
</dbReference>
<dbReference type="NCBIfam" id="TIGR03718">
    <property type="entry name" value="R_switched_Alx"/>
    <property type="match status" value="1"/>
</dbReference>
<dbReference type="GeneID" id="13797208"/>
<evidence type="ECO:0000313" key="7">
    <source>
        <dbReference type="Proteomes" id="UP000008037"/>
    </source>
</evidence>
<feature type="transmembrane region" description="Helical" evidence="5">
    <location>
        <begin position="213"/>
        <end position="235"/>
    </location>
</feature>
<feature type="transmembrane region" description="Helical" evidence="5">
    <location>
        <begin position="155"/>
        <end position="173"/>
    </location>
</feature>
<dbReference type="PANTHER" id="PTHR30238:SF0">
    <property type="entry name" value="THYLAKOID MEMBRANE PROTEIN TERC, CHLOROPLASTIC"/>
    <property type="match status" value="1"/>
</dbReference>
<feature type="transmembrane region" description="Helical" evidence="5">
    <location>
        <begin position="130"/>
        <end position="149"/>
    </location>
</feature>
<feature type="transmembrane region" description="Helical" evidence="5">
    <location>
        <begin position="12"/>
        <end position="32"/>
    </location>
</feature>
<evidence type="ECO:0000256" key="1">
    <source>
        <dbReference type="ARBA" id="ARBA00004141"/>
    </source>
</evidence>
<dbReference type="HOGENOM" id="CLU_045644_1_2_2"/>
<dbReference type="PATRIC" id="fig|1237085.11.peg.3396"/>
<feature type="transmembrane region" description="Helical" evidence="5">
    <location>
        <begin position="302"/>
        <end position="324"/>
    </location>
</feature>
<keyword evidence="2 5" id="KW-0812">Transmembrane</keyword>
<keyword evidence="7" id="KW-1185">Reference proteome</keyword>
<evidence type="ECO:0000313" key="6">
    <source>
        <dbReference type="EMBL" id="AFU60313.1"/>
    </source>
</evidence>
<feature type="transmembrane region" description="Helical" evidence="5">
    <location>
        <begin position="104"/>
        <end position="123"/>
    </location>
</feature>
<dbReference type="PANTHER" id="PTHR30238">
    <property type="entry name" value="MEMBRANE BOUND PREDICTED REDOX MODULATOR"/>
    <property type="match status" value="1"/>
</dbReference>
<evidence type="ECO:0000256" key="5">
    <source>
        <dbReference type="SAM" id="Phobius"/>
    </source>
</evidence>
<feature type="transmembrane region" description="Helical" evidence="5">
    <location>
        <begin position="62"/>
        <end position="84"/>
    </location>
</feature>
<dbReference type="GO" id="GO:0016020">
    <property type="term" value="C:membrane"/>
    <property type="evidence" value="ECO:0007669"/>
    <property type="project" value="UniProtKB-SubCell"/>
</dbReference>
<gene>
    <name evidence="6" type="primary">terC1</name>
    <name evidence="6" type="ordered locus">Ngar_c33980</name>
</gene>
<dbReference type="OrthoDB" id="8271at2157"/>
<proteinExistence type="predicted"/>
<dbReference type="RefSeq" id="WP_015020846.1">
    <property type="nucleotide sequence ID" value="NC_018719.1"/>
</dbReference>
<accession>K0ILC2</accession>
<organism evidence="6 7">
    <name type="scientific">Nitrososphaera gargensis (strain Ga9.2)</name>
    <dbReference type="NCBI Taxonomy" id="1237085"/>
    <lineage>
        <taxon>Archaea</taxon>
        <taxon>Nitrososphaerota</taxon>
        <taxon>Nitrososphaeria</taxon>
        <taxon>Nitrososphaerales</taxon>
        <taxon>Nitrososphaeraceae</taxon>
        <taxon>Nitrososphaera</taxon>
    </lineage>
</organism>
<evidence type="ECO:0000256" key="2">
    <source>
        <dbReference type="ARBA" id="ARBA00022692"/>
    </source>
</evidence>
<evidence type="ECO:0000256" key="3">
    <source>
        <dbReference type="ARBA" id="ARBA00022989"/>
    </source>
</evidence>
<evidence type="ECO:0000256" key="4">
    <source>
        <dbReference type="ARBA" id="ARBA00023136"/>
    </source>
</evidence>
<dbReference type="InterPro" id="IPR005496">
    <property type="entry name" value="Integral_membrane_TerC"/>
</dbReference>
<dbReference type="EMBL" id="CP002408">
    <property type="protein sequence ID" value="AFU60313.1"/>
    <property type="molecule type" value="Genomic_DNA"/>
</dbReference>
<protein>
    <submittedName>
        <fullName evidence="6">Tellurium ion resistance family protein</fullName>
    </submittedName>
</protein>
<keyword evidence="4 5" id="KW-0472">Membrane</keyword>
<feature type="transmembrane region" description="Helical" evidence="5">
    <location>
        <begin position="278"/>
        <end position="296"/>
    </location>
</feature>
<name>K0ILC2_NITGG</name>
<dbReference type="AlphaFoldDB" id="K0ILC2"/>
<keyword evidence="3 5" id="KW-1133">Transmembrane helix</keyword>
<sequence>MESLPALYGNGITLWIVFAVSVGLAIAIDLGLTGKVRKLLSKQKDEKSDSSPSEEKQPFKQALMWTIVWIGMAGAFAVLVYVSLGYDKMLEFVTGYTLEKSLSVDNMFVFLLIFTTLAIPHAFQHKVLTVGILSAIAMRIPLILVGVSLLESFHWMVYVFGGLLVLTAVKMLLQKKDKKIEVEKNIAVRMLRKVVPVTTELNGDKFFTKKNGILFATPLLVALVMVEMTDLVFAIDSIPAILAITSDPFIVITSNIFAILGLRSLYFLLAGMMEKFHYLKPALVALLLFVGFKMIAVDYVKVPIAISLAVIGGILGIAIGLSYLKAKRQYNHQEKSAIERATREDAKQ</sequence>
<comment type="subcellular location">
    <subcellularLocation>
        <location evidence="1">Membrane</location>
        <topology evidence="1">Multi-pass membrane protein</topology>
    </subcellularLocation>
</comment>
<reference evidence="6 7" key="1">
    <citation type="journal article" date="2012" name="Environ. Microbiol.">
        <title>The genome of the ammonia-oxidizing Candidatus Nitrososphaera gargensis: insights into metabolic versatility and environmental adaptations.</title>
        <authorList>
            <person name="Spang A."/>
            <person name="Poehlein A."/>
            <person name="Offre P."/>
            <person name="Zumbragel S."/>
            <person name="Haider S."/>
            <person name="Rychlik N."/>
            <person name="Nowka B."/>
            <person name="Schmeisser C."/>
            <person name="Lebedeva E.V."/>
            <person name="Rattei T."/>
            <person name="Bohm C."/>
            <person name="Schmid M."/>
            <person name="Galushko A."/>
            <person name="Hatzenpichler R."/>
            <person name="Weinmaier T."/>
            <person name="Daniel R."/>
            <person name="Schleper C."/>
            <person name="Spieck E."/>
            <person name="Streit W."/>
            <person name="Wagner M."/>
        </authorList>
    </citation>
    <scope>NUCLEOTIDE SEQUENCE [LARGE SCALE GENOMIC DNA]</scope>
    <source>
        <strain evidence="7">Ga9.2</strain>
    </source>
</reference>
<dbReference type="Pfam" id="PF03741">
    <property type="entry name" value="TerC"/>
    <property type="match status" value="1"/>
</dbReference>